<reference evidence="2 3" key="1">
    <citation type="journal article" date="2016" name="Sci. Rep.">
        <title>The Dendrobium catenatum Lindl. genome sequence provides insights into polysaccharide synthase, floral development and adaptive evolution.</title>
        <authorList>
            <person name="Zhang G.Q."/>
            <person name="Xu Q."/>
            <person name="Bian C."/>
            <person name="Tsai W.C."/>
            <person name="Yeh C.M."/>
            <person name="Liu K.W."/>
            <person name="Yoshida K."/>
            <person name="Zhang L.S."/>
            <person name="Chang S.B."/>
            <person name="Chen F."/>
            <person name="Shi Y."/>
            <person name="Su Y.Y."/>
            <person name="Zhang Y.Q."/>
            <person name="Chen L.J."/>
            <person name="Yin Y."/>
            <person name="Lin M."/>
            <person name="Huang H."/>
            <person name="Deng H."/>
            <person name="Wang Z.W."/>
            <person name="Zhu S.L."/>
            <person name="Zhao X."/>
            <person name="Deng C."/>
            <person name="Niu S.C."/>
            <person name="Huang J."/>
            <person name="Wang M."/>
            <person name="Liu G.H."/>
            <person name="Yang H.J."/>
            <person name="Xiao X.J."/>
            <person name="Hsiao Y.Y."/>
            <person name="Wu W.L."/>
            <person name="Chen Y.Y."/>
            <person name="Mitsuda N."/>
            <person name="Ohme-Takagi M."/>
            <person name="Luo Y.B."/>
            <person name="Van de Peer Y."/>
            <person name="Liu Z.J."/>
        </authorList>
    </citation>
    <scope>NUCLEOTIDE SEQUENCE [LARGE SCALE GENOMIC DNA]</scope>
    <source>
        <tissue evidence="2">The whole plant</tissue>
    </source>
</reference>
<evidence type="ECO:0000313" key="3">
    <source>
        <dbReference type="Proteomes" id="UP000233837"/>
    </source>
</evidence>
<dbReference type="Proteomes" id="UP000233837">
    <property type="component" value="Unassembled WGS sequence"/>
</dbReference>
<keyword evidence="3" id="KW-1185">Reference proteome</keyword>
<name>A0A2I0VMH3_9ASPA</name>
<reference evidence="2 3" key="2">
    <citation type="journal article" date="2017" name="Nature">
        <title>The Apostasia genome and the evolution of orchids.</title>
        <authorList>
            <person name="Zhang G.Q."/>
            <person name="Liu K.W."/>
            <person name="Li Z."/>
            <person name="Lohaus R."/>
            <person name="Hsiao Y.Y."/>
            <person name="Niu S.C."/>
            <person name="Wang J.Y."/>
            <person name="Lin Y.C."/>
            <person name="Xu Q."/>
            <person name="Chen L.J."/>
            <person name="Yoshida K."/>
            <person name="Fujiwara S."/>
            <person name="Wang Z.W."/>
            <person name="Zhang Y.Q."/>
            <person name="Mitsuda N."/>
            <person name="Wang M."/>
            <person name="Liu G.H."/>
            <person name="Pecoraro L."/>
            <person name="Huang H.X."/>
            <person name="Xiao X.J."/>
            <person name="Lin M."/>
            <person name="Wu X.Y."/>
            <person name="Wu W.L."/>
            <person name="Chen Y.Y."/>
            <person name="Chang S.B."/>
            <person name="Sakamoto S."/>
            <person name="Ohme-Takagi M."/>
            <person name="Yagi M."/>
            <person name="Zeng S.J."/>
            <person name="Shen C.Y."/>
            <person name="Yeh C.M."/>
            <person name="Luo Y.B."/>
            <person name="Tsai W.C."/>
            <person name="Van de Peer Y."/>
            <person name="Liu Z.J."/>
        </authorList>
    </citation>
    <scope>NUCLEOTIDE SEQUENCE [LARGE SCALE GENOMIC DNA]</scope>
    <source>
        <tissue evidence="2">The whole plant</tissue>
    </source>
</reference>
<sequence>MIPNDMVESSDTQHKLPENSEFQISNFEFPHDVEANKGIEELKPVFYPTKSVDQTDIIQTGIEGNQIPQMLEAVEEISILPDIANNSENLNFQIPQPLEAVMEEVEKEQVAVLTPSIAGNNSEKPAYNGKLRDCFSNSKSPSSSISLKFNKTVFLKDKKGHFLELSGSKPKLFKELQGLGPVKDQTRRRIADHKVKND</sequence>
<feature type="region of interest" description="Disordered" evidence="1">
    <location>
        <begin position="1"/>
        <end position="20"/>
    </location>
</feature>
<accession>A0A2I0VMH3</accession>
<dbReference type="AlphaFoldDB" id="A0A2I0VMH3"/>
<proteinExistence type="predicted"/>
<evidence type="ECO:0000256" key="1">
    <source>
        <dbReference type="SAM" id="MobiDB-lite"/>
    </source>
</evidence>
<protein>
    <submittedName>
        <fullName evidence="2">Uncharacterized protein</fullName>
    </submittedName>
</protein>
<evidence type="ECO:0000313" key="2">
    <source>
        <dbReference type="EMBL" id="PKU64615.1"/>
    </source>
</evidence>
<organism evidence="2 3">
    <name type="scientific">Dendrobium catenatum</name>
    <dbReference type="NCBI Taxonomy" id="906689"/>
    <lineage>
        <taxon>Eukaryota</taxon>
        <taxon>Viridiplantae</taxon>
        <taxon>Streptophyta</taxon>
        <taxon>Embryophyta</taxon>
        <taxon>Tracheophyta</taxon>
        <taxon>Spermatophyta</taxon>
        <taxon>Magnoliopsida</taxon>
        <taxon>Liliopsida</taxon>
        <taxon>Asparagales</taxon>
        <taxon>Orchidaceae</taxon>
        <taxon>Epidendroideae</taxon>
        <taxon>Malaxideae</taxon>
        <taxon>Dendrobiinae</taxon>
        <taxon>Dendrobium</taxon>
    </lineage>
</organism>
<dbReference type="EMBL" id="KZ503407">
    <property type="protein sequence ID" value="PKU64615.1"/>
    <property type="molecule type" value="Genomic_DNA"/>
</dbReference>
<gene>
    <name evidence="2" type="ORF">MA16_Dca015876</name>
</gene>